<accession>A0A1H2RPY9</accession>
<dbReference type="AlphaFoldDB" id="A0A1H2RPY9"/>
<keyword evidence="1" id="KW-1133">Transmembrane helix</keyword>
<name>A0A1H2RPY9_9BACI</name>
<protein>
    <recommendedName>
        <fullName evidence="4">Membrane protein YmcC</fullName>
    </recommendedName>
</protein>
<feature type="transmembrane region" description="Helical" evidence="1">
    <location>
        <begin position="36"/>
        <end position="55"/>
    </location>
</feature>
<dbReference type="Proteomes" id="UP000199488">
    <property type="component" value="Unassembled WGS sequence"/>
</dbReference>
<organism evidence="2 3">
    <name type="scientific">Marinococcus luteus</name>
    <dbReference type="NCBI Taxonomy" id="1122204"/>
    <lineage>
        <taxon>Bacteria</taxon>
        <taxon>Bacillati</taxon>
        <taxon>Bacillota</taxon>
        <taxon>Bacilli</taxon>
        <taxon>Bacillales</taxon>
        <taxon>Bacillaceae</taxon>
        <taxon>Marinococcus</taxon>
    </lineage>
</organism>
<dbReference type="OrthoDB" id="2082317at2"/>
<dbReference type="STRING" id="1122204.SAMN05421781_0838"/>
<feature type="transmembrane region" description="Helical" evidence="1">
    <location>
        <begin position="123"/>
        <end position="140"/>
    </location>
</feature>
<evidence type="ECO:0000256" key="1">
    <source>
        <dbReference type="SAM" id="Phobius"/>
    </source>
</evidence>
<keyword evidence="1" id="KW-0472">Membrane</keyword>
<feature type="transmembrane region" description="Helical" evidence="1">
    <location>
        <begin position="61"/>
        <end position="81"/>
    </location>
</feature>
<sequence length="185" mass="21152">MNLILLLIIGIEIAFWIVIAAGLIVRYVFQMPRLGLFFLALTPVLDLVLLIAASVDLMRGALATTAHAIAAIYIAVSIVFGKQMIRWTDERFRYYIMRQGNKPSKLYGYAYSRKYFKDWLKHVLAYVLGTGLLWIVIFLVNNADRTEALSSIIKLWSLVVGIDLALSITYFIWSSEAKYKEKIHE</sequence>
<keyword evidence="3" id="KW-1185">Reference proteome</keyword>
<gene>
    <name evidence="2" type="ORF">SAMN05421781_0838</name>
</gene>
<proteinExistence type="predicted"/>
<feature type="transmembrane region" description="Helical" evidence="1">
    <location>
        <begin position="6"/>
        <end position="29"/>
    </location>
</feature>
<evidence type="ECO:0008006" key="4">
    <source>
        <dbReference type="Google" id="ProtNLM"/>
    </source>
</evidence>
<feature type="transmembrane region" description="Helical" evidence="1">
    <location>
        <begin position="152"/>
        <end position="173"/>
    </location>
</feature>
<evidence type="ECO:0000313" key="3">
    <source>
        <dbReference type="Proteomes" id="UP000199488"/>
    </source>
</evidence>
<reference evidence="2 3" key="1">
    <citation type="submission" date="2016-10" db="EMBL/GenBank/DDBJ databases">
        <authorList>
            <person name="de Groot N.N."/>
        </authorList>
    </citation>
    <scope>NUCLEOTIDE SEQUENCE [LARGE SCALE GENOMIC DNA]</scope>
    <source>
        <strain evidence="2 3">DSM 23126</strain>
    </source>
</reference>
<keyword evidence="1" id="KW-0812">Transmembrane</keyword>
<dbReference type="EMBL" id="FNNC01000001">
    <property type="protein sequence ID" value="SDW20699.1"/>
    <property type="molecule type" value="Genomic_DNA"/>
</dbReference>
<evidence type="ECO:0000313" key="2">
    <source>
        <dbReference type="EMBL" id="SDW20699.1"/>
    </source>
</evidence>
<dbReference type="RefSeq" id="WP_091611538.1">
    <property type="nucleotide sequence ID" value="NZ_FNNC01000001.1"/>
</dbReference>